<evidence type="ECO:0000313" key="3">
    <source>
        <dbReference type="Proteomes" id="UP001628179"/>
    </source>
</evidence>
<dbReference type="Proteomes" id="UP001628179">
    <property type="component" value="Unassembled WGS sequence"/>
</dbReference>
<accession>A0ABQ0GBF2</accession>
<organism evidence="2 3">
    <name type="scientific">Madurella fahalii</name>
    <dbReference type="NCBI Taxonomy" id="1157608"/>
    <lineage>
        <taxon>Eukaryota</taxon>
        <taxon>Fungi</taxon>
        <taxon>Dikarya</taxon>
        <taxon>Ascomycota</taxon>
        <taxon>Pezizomycotina</taxon>
        <taxon>Sordariomycetes</taxon>
        <taxon>Sordariomycetidae</taxon>
        <taxon>Sordariales</taxon>
        <taxon>Sordariales incertae sedis</taxon>
        <taxon>Madurella</taxon>
    </lineage>
</organism>
<dbReference type="RefSeq" id="XP_070916811.1">
    <property type="nucleotide sequence ID" value="XM_071060710.1"/>
</dbReference>
<name>A0ABQ0GBF2_9PEZI</name>
<evidence type="ECO:0000256" key="1">
    <source>
        <dbReference type="SAM" id="Phobius"/>
    </source>
</evidence>
<dbReference type="GeneID" id="98176033"/>
<reference evidence="2 3" key="1">
    <citation type="submission" date="2024-09" db="EMBL/GenBank/DDBJ databases">
        <title>Itraconazole resistance in Madurella fahalii resulting from another homologue of gene encoding cytochrome P450 14-alpha sterol demethylase (CYP51).</title>
        <authorList>
            <person name="Yoshioka I."/>
            <person name="Fahal A.H."/>
            <person name="Kaneko S."/>
            <person name="Yaguchi T."/>
        </authorList>
    </citation>
    <scope>NUCLEOTIDE SEQUENCE [LARGE SCALE GENOMIC DNA]</scope>
    <source>
        <strain evidence="2 3">IFM 68171</strain>
    </source>
</reference>
<keyword evidence="1" id="KW-0812">Transmembrane</keyword>
<evidence type="ECO:0000313" key="2">
    <source>
        <dbReference type="EMBL" id="GAB1315080.1"/>
    </source>
</evidence>
<dbReference type="EMBL" id="BAAFSV010000002">
    <property type="protein sequence ID" value="GAB1315080.1"/>
    <property type="molecule type" value="Genomic_DNA"/>
</dbReference>
<sequence>MTSPILTRGAFRIAARTAFRRQQQQPFSIIHSLRSFARSFEPHPFERLPVASKSAPADWGRIVKRVGGQAVIYFPGIFLLLGWPYLPRVLLDERI</sequence>
<proteinExistence type="predicted"/>
<keyword evidence="1" id="KW-0472">Membrane</keyword>
<keyword evidence="1" id="KW-1133">Transmembrane helix</keyword>
<gene>
    <name evidence="2" type="ORF">MFIFM68171_05290</name>
</gene>
<protein>
    <submittedName>
        <fullName evidence="2">Uncharacterized protein</fullName>
    </submittedName>
</protein>
<keyword evidence="3" id="KW-1185">Reference proteome</keyword>
<comment type="caution">
    <text evidence="2">The sequence shown here is derived from an EMBL/GenBank/DDBJ whole genome shotgun (WGS) entry which is preliminary data.</text>
</comment>
<feature type="transmembrane region" description="Helical" evidence="1">
    <location>
        <begin position="70"/>
        <end position="86"/>
    </location>
</feature>